<name>A0A086A2B1_FLAHY</name>
<evidence type="ECO:0000313" key="3">
    <source>
        <dbReference type="EMBL" id="OXA94536.1"/>
    </source>
</evidence>
<dbReference type="Proteomes" id="UP000198424">
    <property type="component" value="Unassembled WGS sequence"/>
</dbReference>
<keyword evidence="5" id="KW-1185">Reference proteome</keyword>
<reference evidence="3 5" key="2">
    <citation type="submission" date="2016-11" db="EMBL/GenBank/DDBJ databases">
        <title>Whole genomes of Flavobacteriaceae.</title>
        <authorList>
            <person name="Stine C."/>
            <person name="Li C."/>
            <person name="Tadesse D."/>
        </authorList>
    </citation>
    <scope>NUCLEOTIDE SEQUENCE [LARGE SCALE GENOMIC DNA]</scope>
    <source>
        <strain evidence="3 5">ATCC 29551</strain>
    </source>
</reference>
<dbReference type="Gene3D" id="3.10.450.50">
    <property type="match status" value="1"/>
</dbReference>
<dbReference type="EMBL" id="MUGY01000009">
    <property type="protein sequence ID" value="OXA94536.1"/>
    <property type="molecule type" value="Genomic_DNA"/>
</dbReference>
<protein>
    <recommendedName>
        <fullName evidence="1">SnoaL-like domain-containing protein</fullName>
    </recommendedName>
</protein>
<evidence type="ECO:0000313" key="2">
    <source>
        <dbReference type="EMBL" id="KFF10825.1"/>
    </source>
</evidence>
<dbReference type="AlphaFoldDB" id="A0A086A2B1"/>
<dbReference type="InterPro" id="IPR032710">
    <property type="entry name" value="NTF2-like_dom_sf"/>
</dbReference>
<dbReference type="SUPFAM" id="SSF54427">
    <property type="entry name" value="NTF2-like"/>
    <property type="match status" value="1"/>
</dbReference>
<dbReference type="EMBL" id="JPRM01000037">
    <property type="protein sequence ID" value="KFF10825.1"/>
    <property type="molecule type" value="Genomic_DNA"/>
</dbReference>
<dbReference type="Pfam" id="PF12680">
    <property type="entry name" value="SnoaL_2"/>
    <property type="match status" value="1"/>
</dbReference>
<accession>A0A086A2B1</accession>
<sequence>MEPKFLINKIQIKKQPNKHTPKMTIDQIIDDQMLAFNNRDIKKMMPLYSDEIKIFNHNDNTLVIDGIKECEKMFTTLFDNSPNLYAEIIKTINFDNKVIVHEYVSGRNGSDEKTEQVVIFEVNNQKITRMDLMRK</sequence>
<dbReference type="InterPro" id="IPR037401">
    <property type="entry name" value="SnoaL-like"/>
</dbReference>
<gene>
    <name evidence="3" type="ORF">B0A62_10090</name>
    <name evidence="2" type="ORF">IW20_20240</name>
</gene>
<dbReference type="eggNOG" id="COG4538">
    <property type="taxonomic scope" value="Bacteria"/>
</dbReference>
<organism evidence="2 4">
    <name type="scientific">Flavobacterium hydatis</name>
    <name type="common">Cytophaga aquatilis</name>
    <dbReference type="NCBI Taxonomy" id="991"/>
    <lineage>
        <taxon>Bacteria</taxon>
        <taxon>Pseudomonadati</taxon>
        <taxon>Bacteroidota</taxon>
        <taxon>Flavobacteriia</taxon>
        <taxon>Flavobacteriales</taxon>
        <taxon>Flavobacteriaceae</taxon>
        <taxon>Flavobacterium</taxon>
    </lineage>
</organism>
<dbReference type="STRING" id="991.IW20_20240"/>
<dbReference type="Proteomes" id="UP000028712">
    <property type="component" value="Unassembled WGS sequence"/>
</dbReference>
<comment type="caution">
    <text evidence="2">The sequence shown here is derived from an EMBL/GenBank/DDBJ whole genome shotgun (WGS) entry which is preliminary data.</text>
</comment>
<evidence type="ECO:0000259" key="1">
    <source>
        <dbReference type="Pfam" id="PF12680"/>
    </source>
</evidence>
<evidence type="ECO:0000313" key="4">
    <source>
        <dbReference type="Proteomes" id="UP000028712"/>
    </source>
</evidence>
<proteinExistence type="predicted"/>
<feature type="domain" description="SnoaL-like" evidence="1">
    <location>
        <begin position="35"/>
        <end position="130"/>
    </location>
</feature>
<evidence type="ECO:0000313" key="5">
    <source>
        <dbReference type="Proteomes" id="UP000198424"/>
    </source>
</evidence>
<reference evidence="2 4" key="1">
    <citation type="submission" date="2014-07" db="EMBL/GenBank/DDBJ databases">
        <title>Genome of Flavobacterium hydatis DSM 2063.</title>
        <authorList>
            <person name="Pipes S.E."/>
            <person name="Stropko S.J."/>
            <person name="Newman J.D."/>
        </authorList>
    </citation>
    <scope>NUCLEOTIDE SEQUENCE [LARGE SCALE GENOMIC DNA]</scope>
    <source>
        <strain evidence="2 4">DSM 2063</strain>
    </source>
</reference>